<proteinExistence type="predicted"/>
<protein>
    <submittedName>
        <fullName evidence="1">Uncharacterized protein</fullName>
    </submittedName>
</protein>
<dbReference type="Proteomes" id="UP000219788">
    <property type="component" value="Unassembled WGS sequence"/>
</dbReference>
<evidence type="ECO:0000313" key="2">
    <source>
        <dbReference type="Proteomes" id="UP000219788"/>
    </source>
</evidence>
<reference evidence="2" key="1">
    <citation type="submission" date="2017-09" db="EMBL/GenBank/DDBJ databases">
        <title>FDA dAtabase for Regulatory Grade micrObial Sequences (FDA-ARGOS): Supporting development and validation of Infectious Disease Dx tests.</title>
        <authorList>
            <person name="Goldberg B."/>
            <person name="Campos J."/>
            <person name="Tallon L."/>
            <person name="Sadzewicz L."/>
            <person name="Ott S."/>
            <person name="Zhao X."/>
            <person name="Nagaraj S."/>
            <person name="Vavikolanu K."/>
            <person name="Aluvathingal J."/>
            <person name="Nadendla S."/>
            <person name="Geyer C."/>
            <person name="Sichtig H."/>
        </authorList>
    </citation>
    <scope>NUCLEOTIDE SEQUENCE [LARGE SCALE GENOMIC DNA]</scope>
    <source>
        <strain evidence="2">FDAARGOS_370</strain>
    </source>
</reference>
<dbReference type="RefSeq" id="WP_035599123.1">
    <property type="nucleotide sequence ID" value="NZ_UFYK01000001.1"/>
</dbReference>
<organism evidence="1 2">
    <name type="scientific">Edwardsiella tarda</name>
    <dbReference type="NCBI Taxonomy" id="636"/>
    <lineage>
        <taxon>Bacteria</taxon>
        <taxon>Pseudomonadati</taxon>
        <taxon>Pseudomonadota</taxon>
        <taxon>Gammaproteobacteria</taxon>
        <taxon>Enterobacterales</taxon>
        <taxon>Hafniaceae</taxon>
        <taxon>Edwardsiella</taxon>
    </lineage>
</organism>
<dbReference type="EMBL" id="PDDV01000013">
    <property type="protein sequence ID" value="PEH72936.1"/>
    <property type="molecule type" value="Genomic_DNA"/>
</dbReference>
<accession>A0A2A7U3E9</accession>
<gene>
    <name evidence="1" type="ORF">CRM76_13810</name>
</gene>
<dbReference type="OrthoDB" id="6556226at2"/>
<name>A0A2A7U3E9_EDWTA</name>
<dbReference type="AlphaFoldDB" id="A0A2A7U3E9"/>
<comment type="caution">
    <text evidence="1">The sequence shown here is derived from an EMBL/GenBank/DDBJ whole genome shotgun (WGS) entry which is preliminary data.</text>
</comment>
<evidence type="ECO:0000313" key="1">
    <source>
        <dbReference type="EMBL" id="PEH72936.1"/>
    </source>
</evidence>
<sequence>MIQRIGQLLLALDRLMLWDNPKEIEHSTQSKIRTDANGGAVLNMNNPQVCKAMIARMKELAAKD</sequence>